<dbReference type="Proteomes" id="UP000003240">
    <property type="component" value="Unassembled WGS sequence"/>
</dbReference>
<evidence type="ECO:0000256" key="5">
    <source>
        <dbReference type="ARBA" id="ARBA00022989"/>
    </source>
</evidence>
<feature type="domain" description="ABC transmembrane type-1" evidence="8">
    <location>
        <begin position="65"/>
        <end position="249"/>
    </location>
</feature>
<evidence type="ECO:0000256" key="7">
    <source>
        <dbReference type="RuleBase" id="RU363032"/>
    </source>
</evidence>
<comment type="subcellular location">
    <subcellularLocation>
        <location evidence="1 7">Cell membrane</location>
        <topology evidence="1 7">Multi-pass membrane protein</topology>
    </subcellularLocation>
</comment>
<keyword evidence="3" id="KW-1003">Cell membrane</keyword>
<dbReference type="GO" id="GO:0015416">
    <property type="term" value="F:ABC-type phosphonate transporter activity"/>
    <property type="evidence" value="ECO:0007669"/>
    <property type="project" value="InterPro"/>
</dbReference>
<evidence type="ECO:0000256" key="1">
    <source>
        <dbReference type="ARBA" id="ARBA00004651"/>
    </source>
</evidence>
<evidence type="ECO:0000313" key="9">
    <source>
        <dbReference type="EMBL" id="EGO64218.1"/>
    </source>
</evidence>
<evidence type="ECO:0000256" key="2">
    <source>
        <dbReference type="ARBA" id="ARBA00022448"/>
    </source>
</evidence>
<keyword evidence="10" id="KW-1185">Reference proteome</keyword>
<comment type="caution">
    <text evidence="9">The sequence shown here is derived from an EMBL/GenBank/DDBJ whole genome shotgun (WGS) entry which is preliminary data.</text>
</comment>
<evidence type="ECO:0000256" key="4">
    <source>
        <dbReference type="ARBA" id="ARBA00022692"/>
    </source>
</evidence>
<feature type="transmembrane region" description="Helical" evidence="7">
    <location>
        <begin position="61"/>
        <end position="86"/>
    </location>
</feature>
<dbReference type="InterPro" id="IPR005769">
    <property type="entry name" value="PhnE/PtxC"/>
</dbReference>
<dbReference type="Gene3D" id="1.10.3720.10">
    <property type="entry name" value="MetI-like"/>
    <property type="match status" value="1"/>
</dbReference>
<feature type="transmembrane region" description="Helical" evidence="7">
    <location>
        <begin position="93"/>
        <end position="112"/>
    </location>
</feature>
<sequence length="257" mass="27745">MSHKRLLWLRNGAAALLFLGFLAYSANDLAISPAKFVKGIPSLLHFLARMFPPDLAIVPDLLGAMLTTVEVALWGTLLAVAVSLLLSLGAAKNLFGGNMIVYTVSRTLLSILRSLPDMIWALIFVAAVGLGAFPGVLALTVYSCGELGKLYAEAMENIDPGPKEALESTGASLFRTIRWAIVPQILPEIITYSLYRLESNVRHAFVLGMVGAGGLGFELNVAMRLFRYKEVAAIILLIIATVACIDFISAKIRARII</sequence>
<dbReference type="RefSeq" id="WP_004094889.1">
    <property type="nucleotide sequence ID" value="NZ_AFGF01000072.1"/>
</dbReference>
<dbReference type="GO" id="GO:0005886">
    <property type="term" value="C:plasma membrane"/>
    <property type="evidence" value="ECO:0007669"/>
    <property type="project" value="UniProtKB-SubCell"/>
</dbReference>
<protein>
    <submittedName>
        <fullName evidence="9">Phosphonate ABC transporter inner membrane subunit</fullName>
    </submittedName>
</protein>
<evidence type="ECO:0000313" key="10">
    <source>
        <dbReference type="Proteomes" id="UP000003240"/>
    </source>
</evidence>
<feature type="transmembrane region" description="Helical" evidence="7">
    <location>
        <begin position="118"/>
        <end position="142"/>
    </location>
</feature>
<keyword evidence="4 7" id="KW-0812">Transmembrane</keyword>
<keyword evidence="5 7" id="KW-1133">Transmembrane helix</keyword>
<feature type="transmembrane region" description="Helical" evidence="7">
    <location>
        <begin position="204"/>
        <end position="225"/>
    </location>
</feature>
<dbReference type="EMBL" id="AFGF01000072">
    <property type="protein sequence ID" value="EGO64218.1"/>
    <property type="molecule type" value="Genomic_DNA"/>
</dbReference>
<keyword evidence="2 7" id="KW-0813">Transport</keyword>
<gene>
    <name evidence="9" type="ORF">ALO_09054</name>
</gene>
<dbReference type="Pfam" id="PF00528">
    <property type="entry name" value="BPD_transp_1"/>
    <property type="match status" value="1"/>
</dbReference>
<organism evidence="9 10">
    <name type="scientific">Acetonema longum DSM 6540</name>
    <dbReference type="NCBI Taxonomy" id="1009370"/>
    <lineage>
        <taxon>Bacteria</taxon>
        <taxon>Bacillati</taxon>
        <taxon>Bacillota</taxon>
        <taxon>Negativicutes</taxon>
        <taxon>Acetonemataceae</taxon>
        <taxon>Acetonema</taxon>
    </lineage>
</organism>
<evidence type="ECO:0000256" key="6">
    <source>
        <dbReference type="ARBA" id="ARBA00023136"/>
    </source>
</evidence>
<dbReference type="SUPFAM" id="SSF161098">
    <property type="entry name" value="MetI-like"/>
    <property type="match status" value="1"/>
</dbReference>
<dbReference type="PANTHER" id="PTHR30043:SF1">
    <property type="entry name" value="ABC TRANSPORT SYSTEM PERMEASE PROTEIN P69"/>
    <property type="match status" value="1"/>
</dbReference>
<dbReference type="CDD" id="cd06261">
    <property type="entry name" value="TM_PBP2"/>
    <property type="match status" value="1"/>
</dbReference>
<reference evidence="9 10" key="1">
    <citation type="journal article" date="2011" name="EMBO J.">
        <title>Structural diversity of bacterial flagellar motors.</title>
        <authorList>
            <person name="Chen S."/>
            <person name="Beeby M."/>
            <person name="Murphy G.E."/>
            <person name="Leadbetter J.R."/>
            <person name="Hendrixson D.R."/>
            <person name="Briegel A."/>
            <person name="Li Z."/>
            <person name="Shi J."/>
            <person name="Tocheva E.I."/>
            <person name="Muller A."/>
            <person name="Dobro M.J."/>
            <person name="Jensen G.J."/>
        </authorList>
    </citation>
    <scope>NUCLEOTIDE SEQUENCE [LARGE SCALE GENOMIC DNA]</scope>
    <source>
        <strain evidence="9 10">DSM 6540</strain>
    </source>
</reference>
<accession>F7NIB2</accession>
<dbReference type="STRING" id="1009370.ALO_09054"/>
<feature type="transmembrane region" description="Helical" evidence="7">
    <location>
        <begin position="231"/>
        <end position="250"/>
    </location>
</feature>
<dbReference type="InterPro" id="IPR000515">
    <property type="entry name" value="MetI-like"/>
</dbReference>
<comment type="similarity">
    <text evidence="7">Belongs to the binding-protein-dependent transport system permease family.</text>
</comment>
<keyword evidence="6 7" id="KW-0472">Membrane</keyword>
<dbReference type="eggNOG" id="COG3639">
    <property type="taxonomic scope" value="Bacteria"/>
</dbReference>
<proteinExistence type="inferred from homology"/>
<evidence type="ECO:0000256" key="3">
    <source>
        <dbReference type="ARBA" id="ARBA00022475"/>
    </source>
</evidence>
<dbReference type="NCBIfam" id="TIGR01097">
    <property type="entry name" value="PhnE"/>
    <property type="match status" value="1"/>
</dbReference>
<dbReference type="InterPro" id="IPR035906">
    <property type="entry name" value="MetI-like_sf"/>
</dbReference>
<evidence type="ECO:0000259" key="8">
    <source>
        <dbReference type="PROSITE" id="PS50928"/>
    </source>
</evidence>
<name>F7NIB2_9FIRM</name>
<dbReference type="PROSITE" id="PS50928">
    <property type="entry name" value="ABC_TM1"/>
    <property type="match status" value="1"/>
</dbReference>
<dbReference type="PANTHER" id="PTHR30043">
    <property type="entry name" value="PHOSPHONATES TRANSPORT SYSTEM PERMEASE PROTEIN"/>
    <property type="match status" value="1"/>
</dbReference>
<dbReference type="AlphaFoldDB" id="F7NIB2"/>